<dbReference type="Proteomes" id="UP001054837">
    <property type="component" value="Unassembled WGS sequence"/>
</dbReference>
<dbReference type="InterPro" id="IPR036236">
    <property type="entry name" value="Znf_C2H2_sf"/>
</dbReference>
<feature type="domain" description="C2H2-type" evidence="11">
    <location>
        <begin position="381"/>
        <end position="406"/>
    </location>
</feature>
<comment type="subcellular location">
    <subcellularLocation>
        <location evidence="1">Nucleus</location>
    </subcellularLocation>
</comment>
<dbReference type="GO" id="GO:0008270">
    <property type="term" value="F:zinc ion binding"/>
    <property type="evidence" value="ECO:0007669"/>
    <property type="project" value="UniProtKB-KW"/>
</dbReference>
<evidence type="ECO:0000259" key="11">
    <source>
        <dbReference type="PROSITE" id="PS50157"/>
    </source>
</evidence>
<dbReference type="FunFam" id="3.30.160.60:FF:000710">
    <property type="entry name" value="Zinc finger protein 768"/>
    <property type="match status" value="1"/>
</dbReference>
<keyword evidence="9" id="KW-0539">Nucleus</keyword>
<name>A0AAV4MBK9_9ARAC</name>
<gene>
    <name evidence="12" type="ORF">CDAR_283741</name>
</gene>
<keyword evidence="8" id="KW-0804">Transcription</keyword>
<dbReference type="PROSITE" id="PS50157">
    <property type="entry name" value="ZINC_FINGER_C2H2_2"/>
    <property type="match status" value="5"/>
</dbReference>
<keyword evidence="6" id="KW-0805">Transcription regulation</keyword>
<keyword evidence="2" id="KW-0479">Metal-binding</keyword>
<protein>
    <recommendedName>
        <fullName evidence="11">C2H2-type domain-containing protein</fullName>
    </recommendedName>
</protein>
<evidence type="ECO:0000256" key="10">
    <source>
        <dbReference type="PROSITE-ProRule" id="PRU00042"/>
    </source>
</evidence>
<dbReference type="Pfam" id="PF00096">
    <property type="entry name" value="zf-C2H2"/>
    <property type="match status" value="4"/>
</dbReference>
<evidence type="ECO:0000256" key="7">
    <source>
        <dbReference type="ARBA" id="ARBA00023125"/>
    </source>
</evidence>
<dbReference type="FunFam" id="3.30.160.60:FF:000624">
    <property type="entry name" value="zinc finger protein 697"/>
    <property type="match status" value="1"/>
</dbReference>
<evidence type="ECO:0000256" key="2">
    <source>
        <dbReference type="ARBA" id="ARBA00022723"/>
    </source>
</evidence>
<dbReference type="AlphaFoldDB" id="A0AAV4MBK9"/>
<dbReference type="SUPFAM" id="SSF57667">
    <property type="entry name" value="beta-beta-alpha zinc fingers"/>
    <property type="match status" value="3"/>
</dbReference>
<evidence type="ECO:0000313" key="12">
    <source>
        <dbReference type="EMBL" id="GIX69655.1"/>
    </source>
</evidence>
<comment type="caution">
    <text evidence="12">The sequence shown here is derived from an EMBL/GenBank/DDBJ whole genome shotgun (WGS) entry which is preliminary data.</text>
</comment>
<dbReference type="InterPro" id="IPR050636">
    <property type="entry name" value="C2H2-ZF_domain-containing"/>
</dbReference>
<proteinExistence type="predicted"/>
<keyword evidence="5" id="KW-0862">Zinc</keyword>
<evidence type="ECO:0000256" key="9">
    <source>
        <dbReference type="ARBA" id="ARBA00023242"/>
    </source>
</evidence>
<organism evidence="12 13">
    <name type="scientific">Caerostris darwini</name>
    <dbReference type="NCBI Taxonomy" id="1538125"/>
    <lineage>
        <taxon>Eukaryota</taxon>
        <taxon>Metazoa</taxon>
        <taxon>Ecdysozoa</taxon>
        <taxon>Arthropoda</taxon>
        <taxon>Chelicerata</taxon>
        <taxon>Arachnida</taxon>
        <taxon>Araneae</taxon>
        <taxon>Araneomorphae</taxon>
        <taxon>Entelegynae</taxon>
        <taxon>Araneoidea</taxon>
        <taxon>Araneidae</taxon>
        <taxon>Caerostris</taxon>
    </lineage>
</organism>
<keyword evidence="4 10" id="KW-0863">Zinc-finger</keyword>
<dbReference type="EMBL" id="BPLQ01000288">
    <property type="protein sequence ID" value="GIX69655.1"/>
    <property type="molecule type" value="Genomic_DNA"/>
</dbReference>
<dbReference type="GO" id="GO:0005634">
    <property type="term" value="C:nucleus"/>
    <property type="evidence" value="ECO:0007669"/>
    <property type="project" value="UniProtKB-SubCell"/>
</dbReference>
<dbReference type="PROSITE" id="PS00028">
    <property type="entry name" value="ZINC_FINGER_C2H2_1"/>
    <property type="match status" value="5"/>
</dbReference>
<feature type="domain" description="C2H2-type" evidence="11">
    <location>
        <begin position="323"/>
        <end position="351"/>
    </location>
</feature>
<dbReference type="SMART" id="SM00355">
    <property type="entry name" value="ZnF_C2H2"/>
    <property type="match status" value="5"/>
</dbReference>
<evidence type="ECO:0000256" key="4">
    <source>
        <dbReference type="ARBA" id="ARBA00022771"/>
    </source>
</evidence>
<evidence type="ECO:0000256" key="1">
    <source>
        <dbReference type="ARBA" id="ARBA00004123"/>
    </source>
</evidence>
<keyword evidence="13" id="KW-1185">Reference proteome</keyword>
<dbReference type="FunFam" id="3.30.160.60:FF:000325">
    <property type="entry name" value="ZFP90 zinc finger protein"/>
    <property type="match status" value="1"/>
</dbReference>
<evidence type="ECO:0000313" key="13">
    <source>
        <dbReference type="Proteomes" id="UP001054837"/>
    </source>
</evidence>
<keyword evidence="3" id="KW-0677">Repeat</keyword>
<evidence type="ECO:0000256" key="6">
    <source>
        <dbReference type="ARBA" id="ARBA00023015"/>
    </source>
</evidence>
<feature type="domain" description="C2H2-type" evidence="11">
    <location>
        <begin position="267"/>
        <end position="294"/>
    </location>
</feature>
<reference evidence="12 13" key="1">
    <citation type="submission" date="2021-06" db="EMBL/GenBank/DDBJ databases">
        <title>Caerostris darwini draft genome.</title>
        <authorList>
            <person name="Kono N."/>
            <person name="Arakawa K."/>
        </authorList>
    </citation>
    <scope>NUCLEOTIDE SEQUENCE [LARGE SCALE GENOMIC DNA]</scope>
</reference>
<sequence length="406" mass="45975">MAIWNCEFCNAYVTDFEVHYCRNFGNQYRQSSATLSRCSSANRVPDVDSRSALPMNYGAEGPATGQINSSAEQSVFPNIHQRTDCEVTETAEIQSSYGMENQSQYNPGISDFIFLYMPHDQENQSESSPSPIADQYNPMPVAEPRLLPGFQQAFGQRNALTNRMAQCTDVSSKIECSGTSSTDETPSQFISNFNEDFKASANLMSQHYETSKGIPTSVDLNAQYNPMDPVPPTASTGPIHSSKCTKDFQPKYHLKPSDLSRSVKRPYACDYCDKTFPSPSVLTRHIRTHTGEKPFKCKVCNRCFTRNSDLTKHMSMHNRRTLHNCTECSESFVFRSRLEEHFSSVHPGKKLYKCEQCGNGFTDSDTLRAHIRTVHTDDKPYKCAECDKCYAVRSRLKRHMLIHEKV</sequence>
<dbReference type="InterPro" id="IPR013087">
    <property type="entry name" value="Znf_C2H2_type"/>
</dbReference>
<dbReference type="PANTHER" id="PTHR47772">
    <property type="entry name" value="ZINC FINGER PROTEIN 200"/>
    <property type="match status" value="1"/>
</dbReference>
<keyword evidence="7" id="KW-0238">DNA-binding</keyword>
<evidence type="ECO:0000256" key="5">
    <source>
        <dbReference type="ARBA" id="ARBA00022833"/>
    </source>
</evidence>
<dbReference type="GO" id="GO:0003677">
    <property type="term" value="F:DNA binding"/>
    <property type="evidence" value="ECO:0007669"/>
    <property type="project" value="UniProtKB-KW"/>
</dbReference>
<dbReference type="Gene3D" id="3.30.160.60">
    <property type="entry name" value="Classic Zinc Finger"/>
    <property type="match status" value="4"/>
</dbReference>
<dbReference type="FunFam" id="3.30.160.60:FF:000630">
    <property type="entry name" value="Zinc finger protein 180"/>
    <property type="match status" value="1"/>
</dbReference>
<feature type="domain" description="C2H2-type" evidence="11">
    <location>
        <begin position="352"/>
        <end position="380"/>
    </location>
</feature>
<evidence type="ECO:0000256" key="3">
    <source>
        <dbReference type="ARBA" id="ARBA00022737"/>
    </source>
</evidence>
<dbReference type="PANTHER" id="PTHR47772:SF13">
    <property type="entry name" value="GASTRULA ZINC FINGER PROTEIN XLCGF49.1-LIKE-RELATED"/>
    <property type="match status" value="1"/>
</dbReference>
<accession>A0AAV4MBK9</accession>
<evidence type="ECO:0000256" key="8">
    <source>
        <dbReference type="ARBA" id="ARBA00023163"/>
    </source>
</evidence>
<feature type="domain" description="C2H2-type" evidence="11">
    <location>
        <begin position="295"/>
        <end position="322"/>
    </location>
</feature>